<evidence type="ECO:0000313" key="1">
    <source>
        <dbReference type="EMBL" id="KKQ98740.1"/>
    </source>
</evidence>
<sequence length="204" mass="23068">MKPFTKSEAIIVSLIFLIVFSVTSLGLKTSLRRARDAGRVSDLGTLTDALLTFYEDYGFFPPSEEGKIKMCKGKNFDSVLAQMKEDKEFDFGKLESALRICEWGSDSLSDILDDTGLVYLERIPIDPRDGQGMKFLYLSNTRHFQVYAYLEGEDEEAGYNEKIVARNLFCGIEICSFGKSSGETPLDKSIEDYEEELDRLRTGK</sequence>
<dbReference type="EMBL" id="LBWA01000001">
    <property type="protein sequence ID" value="KKQ98740.1"/>
    <property type="molecule type" value="Genomic_DNA"/>
</dbReference>
<dbReference type="AlphaFoldDB" id="A0A0G0MEI0"/>
<reference evidence="1 2" key="1">
    <citation type="journal article" date="2015" name="Nature">
        <title>rRNA introns, odd ribosomes, and small enigmatic genomes across a large radiation of phyla.</title>
        <authorList>
            <person name="Brown C.T."/>
            <person name="Hug L.A."/>
            <person name="Thomas B.C."/>
            <person name="Sharon I."/>
            <person name="Castelle C.J."/>
            <person name="Singh A."/>
            <person name="Wilkins M.J."/>
            <person name="Williams K.H."/>
            <person name="Banfield J.F."/>
        </authorList>
    </citation>
    <scope>NUCLEOTIDE SEQUENCE [LARGE SCALE GENOMIC DNA]</scope>
</reference>
<protein>
    <recommendedName>
        <fullName evidence="3">Type II secretion system protein GspG C-terminal domain-containing protein</fullName>
    </recommendedName>
</protein>
<dbReference type="Gene3D" id="3.30.700.10">
    <property type="entry name" value="Glycoprotein, Type 4 Pilin"/>
    <property type="match status" value="1"/>
</dbReference>
<dbReference type="Proteomes" id="UP000034325">
    <property type="component" value="Unassembled WGS sequence"/>
</dbReference>
<gene>
    <name evidence="1" type="ORF">UT23_C0001G0021</name>
</gene>
<proteinExistence type="predicted"/>
<evidence type="ECO:0008006" key="3">
    <source>
        <dbReference type="Google" id="ProtNLM"/>
    </source>
</evidence>
<name>A0A0G0MEI0_9BACT</name>
<evidence type="ECO:0000313" key="2">
    <source>
        <dbReference type="Proteomes" id="UP000034325"/>
    </source>
</evidence>
<accession>A0A0G0MEI0</accession>
<organism evidence="1 2">
    <name type="scientific">Candidatus Woesebacteria bacterium GW2011_GWA1_39_12</name>
    <dbReference type="NCBI Taxonomy" id="1618549"/>
    <lineage>
        <taxon>Bacteria</taxon>
        <taxon>Candidatus Woeseibacteriota</taxon>
    </lineage>
</organism>
<comment type="caution">
    <text evidence="1">The sequence shown here is derived from an EMBL/GenBank/DDBJ whole genome shotgun (WGS) entry which is preliminary data.</text>
</comment>